<evidence type="ECO:0008006" key="4">
    <source>
        <dbReference type="Google" id="ProtNLM"/>
    </source>
</evidence>
<dbReference type="Pfam" id="PF04749">
    <property type="entry name" value="PLAC8"/>
    <property type="match status" value="1"/>
</dbReference>
<evidence type="ECO:0000313" key="2">
    <source>
        <dbReference type="Ensembl" id="ENSATEP00000049444.1"/>
    </source>
</evidence>
<name>A0A7N6ALT8_ANATE</name>
<dbReference type="OrthoDB" id="1045822at2759"/>
<dbReference type="Ensembl" id="ENSATET00000052806.2">
    <property type="protein sequence ID" value="ENSATEP00000049444.1"/>
    <property type="gene ID" value="ENSATEG00000028327.2"/>
</dbReference>
<accession>A0A7N6ALT8</accession>
<dbReference type="NCBIfam" id="TIGR01571">
    <property type="entry name" value="A_thal_Cys_rich"/>
    <property type="match status" value="1"/>
</dbReference>
<dbReference type="InParanoid" id="A0A7N6ALT8"/>
<dbReference type="OMA" id="CADCCQI"/>
<dbReference type="PANTHER" id="PTHR15907">
    <property type="entry name" value="DUF614 FAMILY PROTEIN-RELATED"/>
    <property type="match status" value="1"/>
</dbReference>
<comment type="similarity">
    <text evidence="1">Belongs to the cornifelin family.</text>
</comment>
<evidence type="ECO:0000313" key="3">
    <source>
        <dbReference type="Proteomes" id="UP000265040"/>
    </source>
</evidence>
<protein>
    <recommendedName>
        <fullName evidence="4">Plac8 onzin related protein 1</fullName>
    </recommendedName>
</protein>
<reference evidence="2" key="3">
    <citation type="submission" date="2025-09" db="UniProtKB">
        <authorList>
            <consortium name="Ensembl"/>
        </authorList>
    </citation>
    <scope>IDENTIFICATION</scope>
</reference>
<dbReference type="InterPro" id="IPR006461">
    <property type="entry name" value="PLAC_motif_containing"/>
</dbReference>
<dbReference type="Proteomes" id="UP000265040">
    <property type="component" value="Chromosome 18"/>
</dbReference>
<organism evidence="2 3">
    <name type="scientific">Anabas testudineus</name>
    <name type="common">Climbing perch</name>
    <name type="synonym">Anthias testudineus</name>
    <dbReference type="NCBI Taxonomy" id="64144"/>
    <lineage>
        <taxon>Eukaryota</taxon>
        <taxon>Metazoa</taxon>
        <taxon>Chordata</taxon>
        <taxon>Craniata</taxon>
        <taxon>Vertebrata</taxon>
        <taxon>Euteleostomi</taxon>
        <taxon>Actinopterygii</taxon>
        <taxon>Neopterygii</taxon>
        <taxon>Teleostei</taxon>
        <taxon>Neoteleostei</taxon>
        <taxon>Acanthomorphata</taxon>
        <taxon>Anabantaria</taxon>
        <taxon>Anabantiformes</taxon>
        <taxon>Anabantoidei</taxon>
        <taxon>Anabantidae</taxon>
        <taxon>Anabas</taxon>
    </lineage>
</organism>
<evidence type="ECO:0000256" key="1">
    <source>
        <dbReference type="ARBA" id="ARBA00009024"/>
    </source>
</evidence>
<proteinExistence type="inferred from homology"/>
<dbReference type="GeneTree" id="ENSGT00940000163927"/>
<keyword evidence="3" id="KW-1185">Reference proteome</keyword>
<sequence length="136" mass="15659">MAVQMQPTHVMAVTTTTQESRTWSTGLCDCCSDMSTCCFGFWCFCCMQCQTASDFGWCCCVPALDYCCVVSYLLRTSIRQRHDIPGSCCEDYCTVMWCYQCAWCQMKRELKIRRNKPATAQVFTTQLPRVERVIIN</sequence>
<dbReference type="RefSeq" id="XP_026208934.1">
    <property type="nucleotide sequence ID" value="XM_026353149.1"/>
</dbReference>
<reference evidence="2" key="1">
    <citation type="submission" date="2021-04" db="EMBL/GenBank/DDBJ databases">
        <authorList>
            <consortium name="Wellcome Sanger Institute Data Sharing"/>
        </authorList>
    </citation>
    <scope>NUCLEOTIDE SEQUENCE [LARGE SCALE GENOMIC DNA]</scope>
</reference>
<dbReference type="GeneID" id="113157577"/>
<reference evidence="2" key="2">
    <citation type="submission" date="2025-08" db="UniProtKB">
        <authorList>
            <consortium name="Ensembl"/>
        </authorList>
    </citation>
    <scope>IDENTIFICATION</scope>
</reference>
<dbReference type="AlphaFoldDB" id="A0A7N6ALT8"/>